<dbReference type="PANTHER" id="PTHR33620">
    <property type="entry name" value="UREASE ACCESSORY PROTEIN F"/>
    <property type="match status" value="1"/>
</dbReference>
<dbReference type="InterPro" id="IPR002639">
    <property type="entry name" value="UreF"/>
</dbReference>
<evidence type="ECO:0000256" key="2">
    <source>
        <dbReference type="ARBA" id="ARBA00023186"/>
    </source>
</evidence>
<accession>A0A0F9WVC6</accession>
<dbReference type="EMBL" id="LAZR01000111">
    <property type="protein sequence ID" value="KKN90316.1"/>
    <property type="molecule type" value="Genomic_DNA"/>
</dbReference>
<dbReference type="PANTHER" id="PTHR33620:SF1">
    <property type="entry name" value="UREASE ACCESSORY PROTEIN F"/>
    <property type="match status" value="1"/>
</dbReference>
<reference evidence="3" key="1">
    <citation type="journal article" date="2015" name="Nature">
        <title>Complex archaea that bridge the gap between prokaryotes and eukaryotes.</title>
        <authorList>
            <person name="Spang A."/>
            <person name="Saw J.H."/>
            <person name="Jorgensen S.L."/>
            <person name="Zaremba-Niedzwiedzka K."/>
            <person name="Martijn J."/>
            <person name="Lind A.E."/>
            <person name="van Eijk R."/>
            <person name="Schleper C."/>
            <person name="Guy L."/>
            <person name="Ettema T.J."/>
        </authorList>
    </citation>
    <scope>NUCLEOTIDE SEQUENCE</scope>
</reference>
<evidence type="ECO:0000256" key="1">
    <source>
        <dbReference type="ARBA" id="ARBA00022988"/>
    </source>
</evidence>
<dbReference type="Pfam" id="PF01730">
    <property type="entry name" value="UreF"/>
    <property type="match status" value="1"/>
</dbReference>
<name>A0A0F9WVC6_9ZZZZ</name>
<protein>
    <recommendedName>
        <fullName evidence="4">Urease accessory protein UreF</fullName>
    </recommendedName>
</protein>
<gene>
    <name evidence="3" type="ORF">LCGC14_0229290</name>
</gene>
<organism evidence="3">
    <name type="scientific">marine sediment metagenome</name>
    <dbReference type="NCBI Taxonomy" id="412755"/>
    <lineage>
        <taxon>unclassified sequences</taxon>
        <taxon>metagenomes</taxon>
        <taxon>ecological metagenomes</taxon>
    </lineage>
</organism>
<sequence>MQTQALITLAQWLSPSFPIGAFSYSHGLEMAVQDGTIHDAASLQAWLSDIIIHGAGRTDAILLNAGFAGEQLTEVDALARALAPSSERLTEMTQQGAAFVRVVNDVWGHELPDLTLPVAFGAACAAQGLPVDQGAQLFLHAFVSALVSAAIRAVPLGQTDGQRVITALAPLCHQTVTLALSQTVDDIGSACFLADIASMQHETLYSRMFQT</sequence>
<keyword evidence="1" id="KW-0996">Nickel insertion</keyword>
<dbReference type="PIRSF" id="PIRSF009467">
    <property type="entry name" value="Ureas_acces_UreF"/>
    <property type="match status" value="1"/>
</dbReference>
<evidence type="ECO:0008006" key="4">
    <source>
        <dbReference type="Google" id="ProtNLM"/>
    </source>
</evidence>
<dbReference type="AlphaFoldDB" id="A0A0F9WVC6"/>
<dbReference type="HAMAP" id="MF_01385">
    <property type="entry name" value="UreF"/>
    <property type="match status" value="1"/>
</dbReference>
<dbReference type="GO" id="GO:0016151">
    <property type="term" value="F:nickel cation binding"/>
    <property type="evidence" value="ECO:0007669"/>
    <property type="project" value="InterPro"/>
</dbReference>
<dbReference type="InterPro" id="IPR038277">
    <property type="entry name" value="UreF_sf"/>
</dbReference>
<comment type="caution">
    <text evidence="3">The sequence shown here is derived from an EMBL/GenBank/DDBJ whole genome shotgun (WGS) entry which is preliminary data.</text>
</comment>
<evidence type="ECO:0000313" key="3">
    <source>
        <dbReference type="EMBL" id="KKN90316.1"/>
    </source>
</evidence>
<proteinExistence type="inferred from homology"/>
<keyword evidence="2" id="KW-0143">Chaperone</keyword>
<dbReference type="Gene3D" id="1.10.4190.10">
    <property type="entry name" value="Urease accessory protein UreF"/>
    <property type="match status" value="1"/>
</dbReference>